<dbReference type="InterPro" id="IPR003351">
    <property type="entry name" value="Dishevelled_protein_dom"/>
</dbReference>
<dbReference type="AGR" id="MGI:108100"/>
<dbReference type="AlphaFoldDB" id="Q571N4"/>
<evidence type="ECO:0000256" key="1">
    <source>
        <dbReference type="SAM" id="MobiDB-lite"/>
    </source>
</evidence>
<evidence type="ECO:0000313" key="3">
    <source>
        <dbReference type="EMBL" id="BAD90341.1"/>
    </source>
</evidence>
<reference evidence="3" key="1">
    <citation type="submission" date="2005-02" db="EMBL/GenBank/DDBJ databases">
        <title>Prediction of the Coding Sequences of Mouse Homologues of KIAA Gene. The Complete Nucleotide Sequences of Mouse KIAA-homologous cDNAs Identified by Screening of Terminal sequences of cDNA Clones Randomly Sampled from Size-Fractionated Libraries..</title>
        <authorList>
            <person name="Okazaki N."/>
            <person name="Kikuno R.F."/>
            <person name="Ohara R."/>
            <person name="Inamoto S."/>
            <person name="Koseki H."/>
            <person name="Hiraoka S."/>
            <person name="Saga Y."/>
            <person name="Nagase T."/>
            <person name="Ohara O."/>
            <person name="Koga H."/>
        </authorList>
    </citation>
    <scope>NUCLEOTIDE SEQUENCE</scope>
    <source>
        <tissue evidence="3">Embryonic tail</tissue>
    </source>
</reference>
<gene>
    <name evidence="4" type="primary">Dvl3</name>
    <name evidence="3" type="synonym">mKIAA0208</name>
</gene>
<dbReference type="Pfam" id="PF02377">
    <property type="entry name" value="Dishevelled"/>
    <property type="match status" value="1"/>
</dbReference>
<name>Q571N4_MOUSE</name>
<proteinExistence type="evidence at transcript level"/>
<dbReference type="MGI" id="MGI:108100">
    <property type="gene designation" value="Dvl3"/>
</dbReference>
<feature type="non-terminal residue" evidence="3">
    <location>
        <position position="1"/>
    </location>
</feature>
<evidence type="ECO:0000313" key="4">
    <source>
        <dbReference type="MGI" id="MGI:108100"/>
    </source>
</evidence>
<feature type="domain" description="Dishevelled protein" evidence="2">
    <location>
        <begin position="268"/>
        <end position="315"/>
    </location>
</feature>
<sequence>PLCSAPALPQKPMPASPSSYTPAQKPMPASPSPYTPAQKPMPASPSPYTPAQLPSCGPFFSVPLCPVFSYPAGSNILLLLGTTVTTHFLSGSWYLPRAHTQSRPLSVLTTRQSCHLRWNAQEALGTLDPPPSSKCVLKVGMAHEQRAAQFNPGLGKGAPSLLSSPPSPLYPLALMLVGAARRIWTMTRRPTPWCLPNESGPDGGMARSTVCMPTSSSSRQIPASFPPLYPTSRVMAMPGPCSGPGLPASYPLFPALSLVWTQLPISLAAARLNGTTKGERRREPGGYDSSSTLMSSELETTSFFDSDEDDSTSRWGLIFLGTGMGVRREVTNEAAGSSPLVGCGHCEGTRALLCLL</sequence>
<protein>
    <submittedName>
        <fullName evidence="3">MKIAA0208 protein</fullName>
    </submittedName>
</protein>
<feature type="region of interest" description="Disordered" evidence="1">
    <location>
        <begin position="1"/>
        <end position="48"/>
    </location>
</feature>
<evidence type="ECO:0000259" key="2">
    <source>
        <dbReference type="Pfam" id="PF02377"/>
    </source>
</evidence>
<feature type="region of interest" description="Disordered" evidence="1">
    <location>
        <begin position="274"/>
        <end position="293"/>
    </location>
</feature>
<accession>Q571N4</accession>
<dbReference type="EMBL" id="AK220155">
    <property type="protein sequence ID" value="BAD90341.1"/>
    <property type="molecule type" value="mRNA"/>
</dbReference>
<organism evidence="3">
    <name type="scientific">Mus musculus</name>
    <name type="common">Mouse</name>
    <dbReference type="NCBI Taxonomy" id="10090"/>
    <lineage>
        <taxon>Eukaryota</taxon>
        <taxon>Metazoa</taxon>
        <taxon>Chordata</taxon>
        <taxon>Craniata</taxon>
        <taxon>Vertebrata</taxon>
        <taxon>Euteleostomi</taxon>
        <taxon>Mammalia</taxon>
        <taxon>Eutheria</taxon>
        <taxon>Euarchontoglires</taxon>
        <taxon>Glires</taxon>
        <taxon>Rodentia</taxon>
        <taxon>Myomorpha</taxon>
        <taxon>Muroidea</taxon>
        <taxon>Muridae</taxon>
        <taxon>Murinae</taxon>
        <taxon>Mus</taxon>
        <taxon>Mus</taxon>
    </lineage>
</organism>